<dbReference type="KEGG" id="egu:105038069"/>
<organism evidence="3 4">
    <name type="scientific">Elaeis guineensis var. tenera</name>
    <name type="common">Oil palm</name>
    <dbReference type="NCBI Taxonomy" id="51953"/>
    <lineage>
        <taxon>Eukaryota</taxon>
        <taxon>Viridiplantae</taxon>
        <taxon>Streptophyta</taxon>
        <taxon>Embryophyta</taxon>
        <taxon>Tracheophyta</taxon>
        <taxon>Spermatophyta</taxon>
        <taxon>Magnoliopsida</taxon>
        <taxon>Liliopsida</taxon>
        <taxon>Arecaceae</taxon>
        <taxon>Arecoideae</taxon>
        <taxon>Cocoseae</taxon>
        <taxon>Elaeidinae</taxon>
        <taxon>Elaeis</taxon>
    </lineage>
</organism>
<accession>A0A6I9QMA2</accession>
<keyword evidence="2" id="KW-0812">Transmembrane</keyword>
<feature type="transmembrane region" description="Helical" evidence="2">
    <location>
        <begin position="609"/>
        <end position="636"/>
    </location>
</feature>
<feature type="region of interest" description="Disordered" evidence="1">
    <location>
        <begin position="74"/>
        <end position="104"/>
    </location>
</feature>
<protein>
    <submittedName>
        <fullName evidence="4">UPF0481 protein At3g47200</fullName>
    </submittedName>
</protein>
<dbReference type="InParanoid" id="A0A6I9QMA2"/>
<dbReference type="OrthoDB" id="1846188at2759"/>
<evidence type="ECO:0000313" key="4">
    <source>
        <dbReference type="RefSeq" id="XP_010912062.3"/>
    </source>
</evidence>
<evidence type="ECO:0000313" key="3">
    <source>
        <dbReference type="Proteomes" id="UP000504607"/>
    </source>
</evidence>
<dbReference type="Pfam" id="PF03140">
    <property type="entry name" value="DUF247"/>
    <property type="match status" value="1"/>
</dbReference>
<dbReference type="AlphaFoldDB" id="A0A6I9QMA2"/>
<evidence type="ECO:0000256" key="2">
    <source>
        <dbReference type="SAM" id="Phobius"/>
    </source>
</evidence>
<dbReference type="PANTHER" id="PTHR31170">
    <property type="entry name" value="BNAC04G53230D PROTEIN"/>
    <property type="match status" value="1"/>
</dbReference>
<feature type="compositionally biased region" description="Polar residues" evidence="1">
    <location>
        <begin position="94"/>
        <end position="104"/>
    </location>
</feature>
<feature type="region of interest" description="Disordered" evidence="1">
    <location>
        <begin position="1"/>
        <end position="27"/>
    </location>
</feature>
<keyword evidence="2" id="KW-1133">Transmembrane helix</keyword>
<gene>
    <name evidence="4" type="primary">LOC105038069</name>
</gene>
<evidence type="ECO:0000256" key="1">
    <source>
        <dbReference type="SAM" id="MobiDB-lite"/>
    </source>
</evidence>
<keyword evidence="3" id="KW-1185">Reference proteome</keyword>
<dbReference type="Proteomes" id="UP000504607">
    <property type="component" value="Chromosome 2"/>
</dbReference>
<proteinExistence type="predicted"/>
<reference evidence="4" key="1">
    <citation type="submission" date="2025-08" db="UniProtKB">
        <authorList>
            <consortium name="RefSeq"/>
        </authorList>
    </citation>
    <scope>IDENTIFICATION</scope>
</reference>
<keyword evidence="2" id="KW-0472">Membrane</keyword>
<name>A0A6I9QMA2_ELAGV</name>
<dbReference type="InterPro" id="IPR004158">
    <property type="entry name" value="DUF247_pln"/>
</dbReference>
<dbReference type="PANTHER" id="PTHR31170:SF25">
    <property type="entry name" value="BNAA09G04570D PROTEIN"/>
    <property type="match status" value="1"/>
</dbReference>
<dbReference type="RefSeq" id="XP_010912062.3">
    <property type="nucleotide sequence ID" value="XM_010913760.3"/>
</dbReference>
<feature type="compositionally biased region" description="Polar residues" evidence="1">
    <location>
        <begin position="74"/>
        <end position="83"/>
    </location>
</feature>
<feature type="compositionally biased region" description="Low complexity" evidence="1">
    <location>
        <begin position="84"/>
        <end position="93"/>
    </location>
</feature>
<sequence>MKEEVSENPLPHRRASKDPSAIKGSAMAVAHAGCSMEETLRKLPSPTFPASPLPTPPAAPPVLFKAVYVPPEPSSTSQIKSYGSTSTASSSTSQIKSYGSTSTASCSDEASWIMEVWENVDLSCHKNPSDKPCTVFKVPKHIRELDPQAYDPVIASCGPFHHCPCCWNSGLQYDKDPTEYHELAYKSEVVDSLGPFQHDHTYSTTVMQHHKWRCVGHLLSRYRCKEFQNQLLRLCLSDLKKKDAMVRSCYSEGLPAWLDEQKLASIMLLDGCFIIYFMLERKENEDRKKKKGMKEKTEENDAGMLEQLEAPTVAGLFTFNLVLYDLLKLENQIPFFIIKLLFDQLKPCKDDLVDLALQLFKGIHPEESESFKNKKEKSTGEYHHLLHLFYSSRTALAGSTSKLGCIRSTIECIKSQWKKTEAAGSTQETLTSAPKWIPSATELNRSGVKFKRKKQQANNFLNITFERRKMKIMPLLCLWKLCLMFRSGRMEIPPLQIYDYTGPLFRNLIAFEQCYLHTEMYITIYALFMDCIIDQAEDVRLLHLGGILEHKLSSDRAVAELFNQLGCQILFLPEKIYLANQIERVNKFYDSRWHKWLANLRRHYLGNPWAIISVLAAIFLLVLTIEQAVFSALSYFHSS</sequence>